<name>A0A6S8VEQ8_9STRA</name>
<dbReference type="EMBL" id="HBIW01015024">
    <property type="protein sequence ID" value="CAE0697505.1"/>
    <property type="molecule type" value="Transcribed_RNA"/>
</dbReference>
<dbReference type="AlphaFoldDB" id="A0A6S8VEQ8"/>
<sequence length="591" mass="64481">MADATYGASTPTETEVVDDERTTLIQKRRPRRLRRSVAAAAALILCGTAVKVKRGSIREYRLGSDVGELGEYPTATWEAVNNDSVEKVYDLEEHILVTTEVNNAYVFYKELLFGRLGRATGTLDPSKGVRVKSHAYATSAWNTFQSNLDDKLVKANSIVWVSVVNTMDTLVAGGMQKELNAMGVADEVIYWGCNSGETCDGSDGELLVGECVYTYGDDVLLHNTLLRTLLSYELPLTIVLASDLDCKTRLPVTHHKIIYAGDSSQAQFDEYVSRGGDAAWFPFGYEGVVTDDEVDELVENVEASLKAEKDTLLSYSGSVIYRKPSRVRLGEWAISGGIEEMEQLAARSGLKLDVESYGMYGMDIVHPEGPEVEWTAGVSDPDSDTLQGRSYYVLAPAGDVWTSGRMLEALTFGAIPVVDQTYKTDGGLSAKGCEDPALHWHEVAADTFVFVDDWPKLPETLVANDALDVEKRAARVARLHGVLRRVADDARDAILTPPKNAKTVCETVPLFDDELQQLVQQAYDYYTQPAPEGAPFGGMPWFDAFVENPSLPTNTCGAKDLSASNGAKCFDEACALPSAASFDCKAVDTTV</sequence>
<dbReference type="Pfam" id="PF24785">
    <property type="entry name" value="RXYLT1_C"/>
    <property type="match status" value="1"/>
</dbReference>
<dbReference type="InterPro" id="IPR057538">
    <property type="entry name" value="RXYLT1_C"/>
</dbReference>
<gene>
    <name evidence="3" type="ORF">PCAL00307_LOCUS12940</name>
    <name evidence="4" type="ORF">PCAL00307_LOCUS12941</name>
    <name evidence="5" type="ORF">PECAL_5P20970</name>
</gene>
<reference evidence="3" key="1">
    <citation type="submission" date="2021-01" db="EMBL/GenBank/DDBJ databases">
        <authorList>
            <person name="Corre E."/>
            <person name="Pelletier E."/>
            <person name="Niang G."/>
            <person name="Scheremetjew M."/>
            <person name="Finn R."/>
            <person name="Kale V."/>
            <person name="Holt S."/>
            <person name="Cochrane G."/>
            <person name="Meng A."/>
            <person name="Brown T."/>
            <person name="Cohen L."/>
        </authorList>
    </citation>
    <scope>NUCLEOTIDE SEQUENCE</scope>
    <source>
        <strain evidence="3">CCMP1756</strain>
    </source>
</reference>
<proteinExistence type="predicted"/>
<dbReference type="Proteomes" id="UP000789595">
    <property type="component" value="Unassembled WGS sequence"/>
</dbReference>
<accession>A0A6S8VEQ8</accession>
<evidence type="ECO:0000313" key="5">
    <source>
        <dbReference type="EMBL" id="CAH0377559.1"/>
    </source>
</evidence>
<dbReference type="OrthoDB" id="10584706at2759"/>
<feature type="domain" description="RXYLT1 C-terminal" evidence="2">
    <location>
        <begin position="390"/>
        <end position="479"/>
    </location>
</feature>
<protein>
    <recommendedName>
        <fullName evidence="2">RXYLT1 C-terminal domain-containing protein</fullName>
    </recommendedName>
</protein>
<dbReference type="EMBL" id="HBIW01015023">
    <property type="protein sequence ID" value="CAE0697504.1"/>
    <property type="molecule type" value="Transcribed_RNA"/>
</dbReference>
<evidence type="ECO:0000313" key="6">
    <source>
        <dbReference type="Proteomes" id="UP000789595"/>
    </source>
</evidence>
<keyword evidence="6" id="KW-1185">Reference proteome</keyword>
<reference evidence="5" key="2">
    <citation type="submission" date="2021-11" db="EMBL/GenBank/DDBJ databases">
        <authorList>
            <consortium name="Genoscope - CEA"/>
            <person name="William W."/>
        </authorList>
    </citation>
    <scope>NUCLEOTIDE SEQUENCE</scope>
</reference>
<evidence type="ECO:0000313" key="3">
    <source>
        <dbReference type="EMBL" id="CAE0697504.1"/>
    </source>
</evidence>
<evidence type="ECO:0000256" key="1">
    <source>
        <dbReference type="SAM" id="MobiDB-lite"/>
    </source>
</evidence>
<evidence type="ECO:0000313" key="4">
    <source>
        <dbReference type="EMBL" id="CAE0697505.1"/>
    </source>
</evidence>
<organism evidence="3">
    <name type="scientific">Pelagomonas calceolata</name>
    <dbReference type="NCBI Taxonomy" id="35677"/>
    <lineage>
        <taxon>Eukaryota</taxon>
        <taxon>Sar</taxon>
        <taxon>Stramenopiles</taxon>
        <taxon>Ochrophyta</taxon>
        <taxon>Pelagophyceae</taxon>
        <taxon>Pelagomonadales</taxon>
        <taxon>Pelagomonadaceae</taxon>
        <taxon>Pelagomonas</taxon>
    </lineage>
</organism>
<dbReference type="EMBL" id="CAKKNE010000005">
    <property type="protein sequence ID" value="CAH0377559.1"/>
    <property type="molecule type" value="Genomic_DNA"/>
</dbReference>
<feature type="region of interest" description="Disordered" evidence="1">
    <location>
        <begin position="1"/>
        <end position="21"/>
    </location>
</feature>
<evidence type="ECO:0000259" key="2">
    <source>
        <dbReference type="Pfam" id="PF24785"/>
    </source>
</evidence>